<dbReference type="OrthoDB" id="418748at2759"/>
<evidence type="ECO:0000313" key="2">
    <source>
        <dbReference type="Proteomes" id="UP000299102"/>
    </source>
</evidence>
<organism evidence="1 2">
    <name type="scientific">Eumeta variegata</name>
    <name type="common">Bagworm moth</name>
    <name type="synonym">Eumeta japonica</name>
    <dbReference type="NCBI Taxonomy" id="151549"/>
    <lineage>
        <taxon>Eukaryota</taxon>
        <taxon>Metazoa</taxon>
        <taxon>Ecdysozoa</taxon>
        <taxon>Arthropoda</taxon>
        <taxon>Hexapoda</taxon>
        <taxon>Insecta</taxon>
        <taxon>Pterygota</taxon>
        <taxon>Neoptera</taxon>
        <taxon>Endopterygota</taxon>
        <taxon>Lepidoptera</taxon>
        <taxon>Glossata</taxon>
        <taxon>Ditrysia</taxon>
        <taxon>Tineoidea</taxon>
        <taxon>Psychidae</taxon>
        <taxon>Oiketicinae</taxon>
        <taxon>Eumeta</taxon>
    </lineage>
</organism>
<dbReference type="EMBL" id="BGZK01000405">
    <property type="protein sequence ID" value="GBP41731.1"/>
    <property type="molecule type" value="Genomic_DNA"/>
</dbReference>
<name>A0A4C1VSS1_EUMVA</name>
<sequence>MIDFILVDDRLGRKVIDTKVYRGVNVSTNHFLAVYRIKALCHHWRYHVKRGTIELGRIKIGKLQDPNVKDDAASLRLFNLFLGVRWHVRHLATMLSLENVGSLVEILFGESGTKSINSEKTSHLSLDVLIEGPRGCPIVRAQSLSARRNPSIAADKAPK</sequence>
<dbReference type="AlphaFoldDB" id="A0A4C1VSS1"/>
<evidence type="ECO:0000313" key="1">
    <source>
        <dbReference type="EMBL" id="GBP41731.1"/>
    </source>
</evidence>
<protein>
    <submittedName>
        <fullName evidence="1">Uncharacterized protein</fullName>
    </submittedName>
</protein>
<comment type="caution">
    <text evidence="1">The sequence shown here is derived from an EMBL/GenBank/DDBJ whole genome shotgun (WGS) entry which is preliminary data.</text>
</comment>
<dbReference type="Proteomes" id="UP000299102">
    <property type="component" value="Unassembled WGS sequence"/>
</dbReference>
<reference evidence="1 2" key="1">
    <citation type="journal article" date="2019" name="Commun. Biol.">
        <title>The bagworm genome reveals a unique fibroin gene that provides high tensile strength.</title>
        <authorList>
            <person name="Kono N."/>
            <person name="Nakamura H."/>
            <person name="Ohtoshi R."/>
            <person name="Tomita M."/>
            <person name="Numata K."/>
            <person name="Arakawa K."/>
        </authorList>
    </citation>
    <scope>NUCLEOTIDE SEQUENCE [LARGE SCALE GENOMIC DNA]</scope>
</reference>
<keyword evidence="2" id="KW-1185">Reference proteome</keyword>
<gene>
    <name evidence="1" type="ORF">EVAR_33722_1</name>
</gene>
<proteinExistence type="predicted"/>
<accession>A0A4C1VSS1</accession>